<evidence type="ECO:0000256" key="6">
    <source>
        <dbReference type="SAM" id="MobiDB-lite"/>
    </source>
</evidence>
<keyword evidence="9" id="KW-1185">Reference proteome</keyword>
<evidence type="ECO:0000313" key="9">
    <source>
        <dbReference type="Proteomes" id="UP000270094"/>
    </source>
</evidence>
<dbReference type="GO" id="GO:0012505">
    <property type="term" value="C:endomembrane system"/>
    <property type="evidence" value="ECO:0007669"/>
    <property type="project" value="TreeGrafter"/>
</dbReference>
<dbReference type="OrthoDB" id="378564at2759"/>
<dbReference type="Proteomes" id="UP000270094">
    <property type="component" value="Unassembled WGS sequence"/>
</dbReference>
<evidence type="ECO:0000256" key="4">
    <source>
        <dbReference type="ARBA" id="ARBA00022989"/>
    </source>
</evidence>
<accession>A0A3P7ISF9</accession>
<comment type="subcellular location">
    <subcellularLocation>
        <location evidence="1">Membrane</location>
        <topology evidence="1">Multi-pass membrane protein</topology>
    </subcellularLocation>
</comment>
<keyword evidence="5 7" id="KW-0472">Membrane</keyword>
<dbReference type="InterPro" id="IPR008429">
    <property type="entry name" value="CLPTM1"/>
</dbReference>
<dbReference type="PANTHER" id="PTHR21347">
    <property type="entry name" value="CLEFT LIP AND PALATE ASSOCIATED TRANSMEMBRANE PROTEIN-RELATED"/>
    <property type="match status" value="1"/>
</dbReference>
<keyword evidence="4 7" id="KW-1133">Transmembrane helix</keyword>
<feature type="transmembrane region" description="Helical" evidence="7">
    <location>
        <begin position="450"/>
        <end position="469"/>
    </location>
</feature>
<evidence type="ECO:0000256" key="7">
    <source>
        <dbReference type="SAM" id="Phobius"/>
    </source>
</evidence>
<gene>
    <name evidence="8" type="ORF">SVUK_LOCUS10839</name>
</gene>
<feature type="transmembrane region" description="Helical" evidence="7">
    <location>
        <begin position="412"/>
        <end position="430"/>
    </location>
</feature>
<proteinExistence type="inferred from homology"/>
<evidence type="ECO:0000256" key="3">
    <source>
        <dbReference type="ARBA" id="ARBA00022692"/>
    </source>
</evidence>
<dbReference type="AlphaFoldDB" id="A0A3P7ISF9"/>
<reference evidence="8 9" key="1">
    <citation type="submission" date="2018-11" db="EMBL/GenBank/DDBJ databases">
        <authorList>
            <consortium name="Pathogen Informatics"/>
        </authorList>
    </citation>
    <scope>NUCLEOTIDE SEQUENCE [LARGE SCALE GENOMIC DNA]</scope>
</reference>
<dbReference type="EMBL" id="UYYB01095922">
    <property type="protein sequence ID" value="VDM75841.1"/>
    <property type="molecule type" value="Genomic_DNA"/>
</dbReference>
<evidence type="ECO:0008006" key="10">
    <source>
        <dbReference type="Google" id="ProtNLM"/>
    </source>
</evidence>
<dbReference type="GO" id="GO:0016020">
    <property type="term" value="C:membrane"/>
    <property type="evidence" value="ECO:0007669"/>
    <property type="project" value="UniProtKB-SubCell"/>
</dbReference>
<comment type="similarity">
    <text evidence="2">Belongs to the CLPTM1 family.</text>
</comment>
<feature type="transmembrane region" description="Helical" evidence="7">
    <location>
        <begin position="380"/>
        <end position="400"/>
    </location>
</feature>
<dbReference type="PANTHER" id="PTHR21347:SF14">
    <property type="entry name" value="LIPID SCRAMBLASE CLPTM1-RELATED"/>
    <property type="match status" value="1"/>
</dbReference>
<evidence type="ECO:0000256" key="1">
    <source>
        <dbReference type="ARBA" id="ARBA00004141"/>
    </source>
</evidence>
<evidence type="ECO:0000256" key="5">
    <source>
        <dbReference type="ARBA" id="ARBA00023136"/>
    </source>
</evidence>
<feature type="region of interest" description="Disordered" evidence="6">
    <location>
        <begin position="503"/>
        <end position="535"/>
    </location>
</feature>
<evidence type="ECO:0000256" key="2">
    <source>
        <dbReference type="ARBA" id="ARBA00009310"/>
    </source>
</evidence>
<keyword evidence="3 7" id="KW-0812">Transmembrane</keyword>
<protein>
    <recommendedName>
        <fullName evidence="10">Cleft lip and palate transmembrane protein 1</fullName>
    </recommendedName>
</protein>
<name>A0A3P7ISF9_STRVU</name>
<organism evidence="8 9">
    <name type="scientific">Strongylus vulgaris</name>
    <name type="common">Blood worm</name>
    <dbReference type="NCBI Taxonomy" id="40348"/>
    <lineage>
        <taxon>Eukaryota</taxon>
        <taxon>Metazoa</taxon>
        <taxon>Ecdysozoa</taxon>
        <taxon>Nematoda</taxon>
        <taxon>Chromadorea</taxon>
        <taxon>Rhabditida</taxon>
        <taxon>Rhabditina</taxon>
        <taxon>Rhabditomorpha</taxon>
        <taxon>Strongyloidea</taxon>
        <taxon>Strongylidae</taxon>
        <taxon>Strongylus</taxon>
    </lineage>
</organism>
<evidence type="ECO:0000313" key="8">
    <source>
        <dbReference type="EMBL" id="VDM75841.1"/>
    </source>
</evidence>
<dbReference type="Pfam" id="PF05602">
    <property type="entry name" value="CLPTM1"/>
    <property type="match status" value="2"/>
</dbReference>
<sequence>MHFILDKSIDLAFSTCLDVEEQMSIQTLILRSFRMKEEQRFSNFENRTPFWQELNIQYGDYSVGPEKDGTLVFEKTLPTPEPLMRNQSLYLHVFITKAGHSPNPRERSHIKRELILIYMIDDQMFYLNVRILSLISLFQILNFWHPNLTINLVDDQTKWTKGSLPPPLDEAVEFDSIGGFYLPILFFNNYWNLGSEYMPVNETVKEITLRVSYQPLSLFKYQLYASQQMRNKWSSMFGGEMFEQDDDDQDTIKRALIETNPILLGKCHRRLFEFLAFKNDIQFWRSRKDLVGLSVRSVLFNIFQSLIVFLYICDNDTNWVVKMSVGIGLLIECWKIPKVVNVEIVHSNRYIPFLPSLKFSDKGSYVESATKEYDQLAFKYLSWILFPLLGGYAVYSLLYVEQRGWYSWILNMFYGFLLMFGFITMTPQLFINYKLKSVAHLPWRMLTYKFINTFIDDLFAFVIRMPMLYRIGCFRDDIIFLIYLYQRWIYRVDPKRMNEFGTSLDSSTEANGEVDIASEANATGEQTDQETKKDR</sequence>